<dbReference type="PANTHER" id="PTHR37812:SF1">
    <property type="entry name" value="MU-LIKE PROPHAGE FLUMU PROTEIN C"/>
    <property type="match status" value="1"/>
</dbReference>
<dbReference type="InterPro" id="IPR009057">
    <property type="entry name" value="Homeodomain-like_sf"/>
</dbReference>
<dbReference type="SUPFAM" id="SSF46689">
    <property type="entry name" value="Homeodomain-like"/>
    <property type="match status" value="1"/>
</dbReference>
<dbReference type="PANTHER" id="PTHR37812">
    <property type="entry name" value="MU-LIKE PROPHAGE FLUMU PROTEIN C"/>
    <property type="match status" value="1"/>
</dbReference>
<evidence type="ECO:0000313" key="1">
    <source>
        <dbReference type="EMBL" id="OBR69308.1"/>
    </source>
</evidence>
<evidence type="ECO:0000313" key="2">
    <source>
        <dbReference type="Proteomes" id="UP000092024"/>
    </source>
</evidence>
<gene>
    <name evidence="1" type="ORF">A7K91_02720</name>
</gene>
<dbReference type="STRING" id="1844972.A7K91_02720"/>
<dbReference type="InterPro" id="IPR049739">
    <property type="entry name" value="YraL-like"/>
</dbReference>
<protein>
    <submittedName>
        <fullName evidence="1">Uncharacterized protein</fullName>
    </submittedName>
</protein>
<dbReference type="EMBL" id="LYPA01000019">
    <property type="protein sequence ID" value="OBR69308.1"/>
    <property type="molecule type" value="Genomic_DNA"/>
</dbReference>
<sequence length="238" mass="27127">MKYENARDVLPEELFLEVQKYASGKMLYFPAGEDKRGWGEASGYREQLLKRNRMIRNKYAHGTTVSELADEYYLSLDSIKKIIYSKRTPDSLAYYPTVASAVHYASAGLIEEWVQCYLLFSNKAGTKSKQILEGGPLFFGVVKLPLRLIQPIESIEPIEDIKGEQADGSKGDDLLQQPPLLIQYEAGKFFCTVQQDLLSLLKGRKINAYPSIIVLKGNADFKRYNNHFGNVFFYVKEK</sequence>
<keyword evidence="2" id="KW-1185">Reference proteome</keyword>
<dbReference type="Proteomes" id="UP000092024">
    <property type="component" value="Unassembled WGS sequence"/>
</dbReference>
<dbReference type="InterPro" id="IPR052411">
    <property type="entry name" value="c-mor_Regulatory_Protein"/>
</dbReference>
<dbReference type="AlphaFoldDB" id="A0A1A5YUQ3"/>
<proteinExistence type="predicted"/>
<accession>A0A1A5YUQ3</accession>
<name>A0A1A5YUQ3_9BACL</name>
<reference evidence="1 2" key="1">
    <citation type="submission" date="2016-05" db="EMBL/GenBank/DDBJ databases">
        <title>Paenibacillus oryzae. sp. nov., isolated from the rice root.</title>
        <authorList>
            <person name="Zhang J."/>
            <person name="Zhang X."/>
        </authorList>
    </citation>
    <scope>NUCLEOTIDE SEQUENCE [LARGE SCALE GENOMIC DNA]</scope>
    <source>
        <strain evidence="1 2">1DrF-4</strain>
    </source>
</reference>
<dbReference type="NCBIfam" id="NF040785">
    <property type="entry name" value="CD3324_fam"/>
    <property type="match status" value="1"/>
</dbReference>
<comment type="caution">
    <text evidence="1">The sequence shown here is derived from an EMBL/GenBank/DDBJ whole genome shotgun (WGS) entry which is preliminary data.</text>
</comment>
<organism evidence="1 2">
    <name type="scientific">Paenibacillus oryzae</name>
    <dbReference type="NCBI Taxonomy" id="1844972"/>
    <lineage>
        <taxon>Bacteria</taxon>
        <taxon>Bacillati</taxon>
        <taxon>Bacillota</taxon>
        <taxon>Bacilli</taxon>
        <taxon>Bacillales</taxon>
        <taxon>Paenibacillaceae</taxon>
        <taxon>Paenibacillus</taxon>
    </lineage>
</organism>